<feature type="region of interest" description="Disordered" evidence="1">
    <location>
        <begin position="1"/>
        <end position="46"/>
    </location>
</feature>
<evidence type="ECO:0000256" key="1">
    <source>
        <dbReference type="SAM" id="MobiDB-lite"/>
    </source>
</evidence>
<dbReference type="InterPro" id="IPR052709">
    <property type="entry name" value="Transposase-MT_Hybrid"/>
</dbReference>
<sequence length="348" mass="39870">MLVNRFKRTGSFLDEKRSGKPQTSANDVPLLQHATERSPGASTHRLSNELDIPRTTVWRVLRFTLHLQVLHHLEQEDYAARQAMCHDLLEAIANENLMNHILLSDEATFHNCGIWADEQPNDTYEWQKGYIQNYWSIHHVSRIHSHWSLQLRQHLRHCEFKTWCAYPQKGKRAVLFEEVPAANSWIIKHEGISSSETREMLKMIAMVAPCVLLSSMNGHVGVIHERLQTVYGEEVMSCQMVGRWCCMFSEGRQSVEDEGQSGRPSTSTNENNIARVQDMVLVARHITVSEVVSTLHIGCAQAHHMLHDVLGYRKVCKMGAEKPDPGSQECKNGNQPRSHDAKTYRLKY</sequence>
<protein>
    <submittedName>
        <fullName evidence="2">Uncharacterized protein</fullName>
    </submittedName>
</protein>
<name>A0ABQ8RZW5_PERAM</name>
<evidence type="ECO:0000313" key="3">
    <source>
        <dbReference type="Proteomes" id="UP001148838"/>
    </source>
</evidence>
<dbReference type="EMBL" id="JAJSOF020000038">
    <property type="protein sequence ID" value="KAJ4427288.1"/>
    <property type="molecule type" value="Genomic_DNA"/>
</dbReference>
<organism evidence="2 3">
    <name type="scientific">Periplaneta americana</name>
    <name type="common">American cockroach</name>
    <name type="synonym">Blatta americana</name>
    <dbReference type="NCBI Taxonomy" id="6978"/>
    <lineage>
        <taxon>Eukaryota</taxon>
        <taxon>Metazoa</taxon>
        <taxon>Ecdysozoa</taxon>
        <taxon>Arthropoda</taxon>
        <taxon>Hexapoda</taxon>
        <taxon>Insecta</taxon>
        <taxon>Pterygota</taxon>
        <taxon>Neoptera</taxon>
        <taxon>Polyneoptera</taxon>
        <taxon>Dictyoptera</taxon>
        <taxon>Blattodea</taxon>
        <taxon>Blattoidea</taxon>
        <taxon>Blattidae</taxon>
        <taxon>Blattinae</taxon>
        <taxon>Periplaneta</taxon>
    </lineage>
</organism>
<feature type="region of interest" description="Disordered" evidence="1">
    <location>
        <begin position="323"/>
        <end position="348"/>
    </location>
</feature>
<accession>A0ABQ8RZW5</accession>
<keyword evidence="3" id="KW-1185">Reference proteome</keyword>
<proteinExistence type="predicted"/>
<dbReference type="PANTHER" id="PTHR46060">
    <property type="entry name" value="MARINER MOS1 TRANSPOSASE-LIKE PROTEIN"/>
    <property type="match status" value="1"/>
</dbReference>
<evidence type="ECO:0000313" key="2">
    <source>
        <dbReference type="EMBL" id="KAJ4427288.1"/>
    </source>
</evidence>
<dbReference type="PANTHER" id="PTHR46060:SF1">
    <property type="entry name" value="MARINER MOS1 TRANSPOSASE-LIKE PROTEIN"/>
    <property type="match status" value="1"/>
</dbReference>
<dbReference type="Proteomes" id="UP001148838">
    <property type="component" value="Unassembled WGS sequence"/>
</dbReference>
<feature type="compositionally biased region" description="Basic and acidic residues" evidence="1">
    <location>
        <begin position="337"/>
        <end position="348"/>
    </location>
</feature>
<gene>
    <name evidence="2" type="ORF">ANN_24906</name>
</gene>
<reference evidence="2 3" key="1">
    <citation type="journal article" date="2022" name="Allergy">
        <title>Genome assembly and annotation of Periplaneta americana reveal a comprehensive cockroach allergen profile.</title>
        <authorList>
            <person name="Wang L."/>
            <person name="Xiong Q."/>
            <person name="Saelim N."/>
            <person name="Wang L."/>
            <person name="Nong W."/>
            <person name="Wan A.T."/>
            <person name="Shi M."/>
            <person name="Liu X."/>
            <person name="Cao Q."/>
            <person name="Hui J.H.L."/>
            <person name="Sookrung N."/>
            <person name="Leung T.F."/>
            <person name="Tungtrongchitr A."/>
            <person name="Tsui S.K.W."/>
        </authorList>
    </citation>
    <scope>NUCLEOTIDE SEQUENCE [LARGE SCALE GENOMIC DNA]</scope>
    <source>
        <strain evidence="2">PWHHKU_190912</strain>
    </source>
</reference>
<comment type="caution">
    <text evidence="2">The sequence shown here is derived from an EMBL/GenBank/DDBJ whole genome shotgun (WGS) entry which is preliminary data.</text>
</comment>